<accession>A0A9W8CQY8</accession>
<gene>
    <name evidence="1" type="ORF">LPJ61_005873</name>
</gene>
<dbReference type="Proteomes" id="UP001143981">
    <property type="component" value="Unassembled WGS sequence"/>
</dbReference>
<evidence type="ECO:0000313" key="1">
    <source>
        <dbReference type="EMBL" id="KAJ1722950.1"/>
    </source>
</evidence>
<sequence>EAAANASECIPGADADADAARDTSIKVAGHVALYTSTTTVDGGEFTVTLTESSASSAPGTGSGAGRARSLHAVLQLAAAWAIAVPIAEHI</sequence>
<evidence type="ECO:0000313" key="2">
    <source>
        <dbReference type="Proteomes" id="UP001143981"/>
    </source>
</evidence>
<dbReference type="EMBL" id="JANBOI010002290">
    <property type="protein sequence ID" value="KAJ1722950.1"/>
    <property type="molecule type" value="Genomic_DNA"/>
</dbReference>
<reference evidence="1" key="1">
    <citation type="submission" date="2022-07" db="EMBL/GenBank/DDBJ databases">
        <title>Phylogenomic reconstructions and comparative analyses of Kickxellomycotina fungi.</title>
        <authorList>
            <person name="Reynolds N.K."/>
            <person name="Stajich J.E."/>
            <person name="Barry K."/>
            <person name="Grigoriev I.V."/>
            <person name="Crous P."/>
            <person name="Smith M.E."/>
        </authorList>
    </citation>
    <scope>NUCLEOTIDE SEQUENCE</scope>
    <source>
        <strain evidence="1">BCRC 34381</strain>
    </source>
</reference>
<keyword evidence="2" id="KW-1185">Reference proteome</keyword>
<feature type="non-terminal residue" evidence="1">
    <location>
        <position position="1"/>
    </location>
</feature>
<comment type="caution">
    <text evidence="1">The sequence shown here is derived from an EMBL/GenBank/DDBJ whole genome shotgun (WGS) entry which is preliminary data.</text>
</comment>
<organism evidence="1 2">
    <name type="scientific">Coemansia biformis</name>
    <dbReference type="NCBI Taxonomy" id="1286918"/>
    <lineage>
        <taxon>Eukaryota</taxon>
        <taxon>Fungi</taxon>
        <taxon>Fungi incertae sedis</taxon>
        <taxon>Zoopagomycota</taxon>
        <taxon>Kickxellomycotina</taxon>
        <taxon>Kickxellomycetes</taxon>
        <taxon>Kickxellales</taxon>
        <taxon>Kickxellaceae</taxon>
        <taxon>Coemansia</taxon>
    </lineage>
</organism>
<dbReference type="AlphaFoldDB" id="A0A9W8CQY8"/>
<protein>
    <submittedName>
        <fullName evidence="1">Uncharacterized protein</fullName>
    </submittedName>
</protein>
<proteinExistence type="predicted"/>
<name>A0A9W8CQY8_9FUNG</name>